<dbReference type="Proteomes" id="UP000245926">
    <property type="component" value="Chromosome"/>
</dbReference>
<dbReference type="EMBL" id="CP029550">
    <property type="protein sequence ID" value="AWN43215.1"/>
    <property type="molecule type" value="Genomic_DNA"/>
</dbReference>
<evidence type="ECO:0000313" key="4">
    <source>
        <dbReference type="EMBL" id="AWN43215.1"/>
    </source>
</evidence>
<dbReference type="PANTHER" id="PTHR43877:SF1">
    <property type="entry name" value="ACETYLTRANSFERASE"/>
    <property type="match status" value="1"/>
</dbReference>
<dbReference type="PROSITE" id="PS51186">
    <property type="entry name" value="GNAT"/>
    <property type="match status" value="1"/>
</dbReference>
<dbReference type="RefSeq" id="WP_109893803.1">
    <property type="nucleotide sequence ID" value="NZ_CP029550.1"/>
</dbReference>
<dbReference type="CDD" id="cd04301">
    <property type="entry name" value="NAT_SF"/>
    <property type="match status" value="1"/>
</dbReference>
<evidence type="ECO:0000256" key="1">
    <source>
        <dbReference type="ARBA" id="ARBA00022679"/>
    </source>
</evidence>
<dbReference type="Gene3D" id="3.40.630.30">
    <property type="match status" value="1"/>
</dbReference>
<feature type="domain" description="N-acetyltransferase" evidence="3">
    <location>
        <begin position="7"/>
        <end position="153"/>
    </location>
</feature>
<proteinExistence type="predicted"/>
<dbReference type="GO" id="GO:0016747">
    <property type="term" value="F:acyltransferase activity, transferring groups other than amino-acyl groups"/>
    <property type="evidence" value="ECO:0007669"/>
    <property type="project" value="InterPro"/>
</dbReference>
<dbReference type="AlphaFoldDB" id="A0A2U8WAN6"/>
<evidence type="ECO:0000313" key="5">
    <source>
        <dbReference type="Proteomes" id="UP000245926"/>
    </source>
</evidence>
<dbReference type="OrthoDB" id="7188775at2"/>
<evidence type="ECO:0000259" key="3">
    <source>
        <dbReference type="PROSITE" id="PS51186"/>
    </source>
</evidence>
<dbReference type="PANTHER" id="PTHR43877">
    <property type="entry name" value="AMINOALKYLPHOSPHONATE N-ACETYLTRANSFERASE-RELATED-RELATED"/>
    <property type="match status" value="1"/>
</dbReference>
<protein>
    <submittedName>
        <fullName evidence="4">GNAT family N-acetyltransferase</fullName>
    </submittedName>
</protein>
<dbReference type="KEGG" id="mets:DK389_25320"/>
<keyword evidence="5" id="KW-1185">Reference proteome</keyword>
<evidence type="ECO:0000256" key="2">
    <source>
        <dbReference type="ARBA" id="ARBA00023315"/>
    </source>
</evidence>
<dbReference type="SUPFAM" id="SSF55729">
    <property type="entry name" value="Acyl-CoA N-acyltransferases (Nat)"/>
    <property type="match status" value="1"/>
</dbReference>
<accession>A0A2U8WAN6</accession>
<keyword evidence="2" id="KW-0012">Acyltransferase</keyword>
<name>A0A2U8WAN6_9HYPH</name>
<dbReference type="InterPro" id="IPR016181">
    <property type="entry name" value="Acyl_CoA_acyltransferase"/>
</dbReference>
<dbReference type="Pfam" id="PF00583">
    <property type="entry name" value="Acetyltransf_1"/>
    <property type="match status" value="1"/>
</dbReference>
<gene>
    <name evidence="4" type="ORF">DK389_25320</name>
</gene>
<dbReference type="InterPro" id="IPR000182">
    <property type="entry name" value="GNAT_dom"/>
</dbReference>
<organism evidence="4 5">
    <name type="scientific">Methylobacterium durans</name>
    <dbReference type="NCBI Taxonomy" id="2202825"/>
    <lineage>
        <taxon>Bacteria</taxon>
        <taxon>Pseudomonadati</taxon>
        <taxon>Pseudomonadota</taxon>
        <taxon>Alphaproteobacteria</taxon>
        <taxon>Hyphomicrobiales</taxon>
        <taxon>Methylobacteriaceae</taxon>
        <taxon>Methylobacterium</taxon>
    </lineage>
</organism>
<dbReference type="InterPro" id="IPR050832">
    <property type="entry name" value="Bact_Acetyltransf"/>
</dbReference>
<reference evidence="5" key="1">
    <citation type="submission" date="2018-05" db="EMBL/GenBank/DDBJ databases">
        <title>Complete Genome Sequence of Methylobacterium sp. 17SD2-17.</title>
        <authorList>
            <person name="Srinivasan S."/>
        </authorList>
    </citation>
    <scope>NUCLEOTIDE SEQUENCE [LARGE SCALE GENOMIC DNA]</scope>
    <source>
        <strain evidence="5">17SD2-17</strain>
    </source>
</reference>
<keyword evidence="1 4" id="KW-0808">Transferase</keyword>
<sequence>MGSRYGLEIRTAVAADAPGLADLMRTAGHPVPAHDLADRLDLLRYGHGTALVALEWGPPSGIVVLHWYPALEQASPVAQVTLLLVGPDERRRGIGRQLLKAASQAARMAGCGTLHLLAAPDRPDLRAFCAATGFVEAAAGFARPLRKRGSADP</sequence>